<dbReference type="Pfam" id="PF22790">
    <property type="entry name" value="YkoP"/>
    <property type="match status" value="1"/>
</dbReference>
<accession>A0ABV5B352</accession>
<keyword evidence="3" id="KW-1185">Reference proteome</keyword>
<dbReference type="EMBL" id="JBHILM010000003">
    <property type="protein sequence ID" value="MFB5680113.1"/>
    <property type="molecule type" value="Genomic_DNA"/>
</dbReference>
<comment type="caution">
    <text evidence="2">The sequence shown here is derived from an EMBL/GenBank/DDBJ whole genome shotgun (WGS) entry which is preliminary data.</text>
</comment>
<evidence type="ECO:0000313" key="2">
    <source>
        <dbReference type="EMBL" id="MFB5680113.1"/>
    </source>
</evidence>
<dbReference type="InterPro" id="IPR054467">
    <property type="entry name" value="YkoP-like_dom"/>
</dbReference>
<name>A0ABV5B352_9BACL</name>
<feature type="domain" description="YkoP-like" evidence="1">
    <location>
        <begin position="7"/>
        <end position="188"/>
    </location>
</feature>
<dbReference type="RefSeq" id="WP_375523935.1">
    <property type="nucleotide sequence ID" value="NZ_JBHILM010000003.1"/>
</dbReference>
<evidence type="ECO:0000313" key="3">
    <source>
        <dbReference type="Proteomes" id="UP001580407"/>
    </source>
</evidence>
<dbReference type="Proteomes" id="UP001580407">
    <property type="component" value="Unassembled WGS sequence"/>
</dbReference>
<organism evidence="2 3">
    <name type="scientific">Paenibacillus terreus</name>
    <dbReference type="NCBI Taxonomy" id="1387834"/>
    <lineage>
        <taxon>Bacteria</taxon>
        <taxon>Bacillati</taxon>
        <taxon>Bacillota</taxon>
        <taxon>Bacilli</taxon>
        <taxon>Bacillales</taxon>
        <taxon>Paenibacillaceae</taxon>
        <taxon>Paenibacillus</taxon>
    </lineage>
</organism>
<proteinExistence type="predicted"/>
<gene>
    <name evidence="2" type="ORF">ACE3NQ_04140</name>
</gene>
<evidence type="ECO:0000259" key="1">
    <source>
        <dbReference type="Pfam" id="PF22790"/>
    </source>
</evidence>
<sequence length="210" mass="24009">MLLRLCKSSMQAAWMVWERAFDWISRFRGSHTSHFGICKVMIKKHRGESIVCADSTIIVKGDLVGELHLNNETILTLIKSEGSDRAALMTARLTRKSMQQISEAFASQPEFREVKALVGITLLHRGLTHGLGFEQQPMKSDLFQRITTAYLRLLLSVMHPEGKKRIGRKTEQLIPMMLIHSRSSLRNRFMRVKRLSFPEELCLPQSSSIS</sequence>
<protein>
    <submittedName>
        <fullName evidence="2">Polysaccharide deacetylase</fullName>
    </submittedName>
</protein>
<reference evidence="2 3" key="1">
    <citation type="submission" date="2024-09" db="EMBL/GenBank/DDBJ databases">
        <authorList>
            <person name="Ruan L."/>
        </authorList>
    </citation>
    <scope>NUCLEOTIDE SEQUENCE [LARGE SCALE GENOMIC DNA]</scope>
    <source>
        <strain evidence="2 3">D33</strain>
    </source>
</reference>